<evidence type="ECO:0000313" key="5">
    <source>
        <dbReference type="EMBL" id="KAK8144899.1"/>
    </source>
</evidence>
<sequence>MKVAVAIALTAGLPGALASAILKPRIIGPDEPTDRFKSVVSIQNSTNDHVCGGVLVDGITVLTASHCLLNTTDAGFVVAGKTNLEETGGVTVKISTLQRPHHKAFNSEVANTNNSMGDIAIIKLATHIEESDDIGYVPLPKSGAVLDGSEELVAAGWGRNVTWRRGQPTFTVPKLAEVQLELQSLSKCLKPEDAGDASTLICAGKPGKTVCSGDSGGPLIDSKTGTLVGVVSVSIANPQGVACSDAGIFTRVSSYLDFINENLGQRGFTDGDNQRIKDEAKRPALLQSCKERHFNSQKTCILNANDAFTSNRNRNRNRKATEEEWAAYYQDVAKCDAFRDMQSACAGCAEKATADSTDETVIQCSEAVKKGN</sequence>
<protein>
    <recommendedName>
        <fullName evidence="4">Peptidase S1 domain-containing protein</fullName>
    </recommendedName>
</protein>
<feature type="domain" description="Peptidase S1" evidence="4">
    <location>
        <begin position="26"/>
        <end position="264"/>
    </location>
</feature>
<reference evidence="5 6" key="1">
    <citation type="submission" date="2020-02" db="EMBL/GenBank/DDBJ databases">
        <title>Comparative genomics of the hypocrealean fungal genus Beauvera.</title>
        <authorList>
            <person name="Showalter D.N."/>
            <person name="Bushley K.E."/>
            <person name="Rehner S.A."/>
        </authorList>
    </citation>
    <scope>NUCLEOTIDE SEQUENCE [LARGE SCALE GENOMIC DNA]</scope>
    <source>
        <strain evidence="5 6">ARSEF4384</strain>
    </source>
</reference>
<keyword evidence="2" id="KW-0720">Serine protease</keyword>
<dbReference type="EMBL" id="JAAHCF010000339">
    <property type="protein sequence ID" value="KAK8144899.1"/>
    <property type="molecule type" value="Genomic_DNA"/>
</dbReference>
<keyword evidence="2" id="KW-0378">Hydrolase</keyword>
<dbReference type="CDD" id="cd00190">
    <property type="entry name" value="Tryp_SPc"/>
    <property type="match status" value="1"/>
</dbReference>
<dbReference type="PRINTS" id="PR00722">
    <property type="entry name" value="CHYMOTRYPSIN"/>
</dbReference>
<accession>A0AAW0RRM6</accession>
<keyword evidence="1" id="KW-1015">Disulfide bond</keyword>
<keyword evidence="3" id="KW-0732">Signal</keyword>
<dbReference type="PANTHER" id="PTHR24256">
    <property type="entry name" value="TRYPTASE-RELATED"/>
    <property type="match status" value="1"/>
</dbReference>
<dbReference type="InterPro" id="IPR018114">
    <property type="entry name" value="TRYPSIN_HIS"/>
</dbReference>
<dbReference type="Pfam" id="PF00089">
    <property type="entry name" value="Trypsin"/>
    <property type="match status" value="1"/>
</dbReference>
<dbReference type="SUPFAM" id="SSF50494">
    <property type="entry name" value="Trypsin-like serine proteases"/>
    <property type="match status" value="1"/>
</dbReference>
<feature type="signal peptide" evidence="3">
    <location>
        <begin position="1"/>
        <end position="18"/>
    </location>
</feature>
<dbReference type="Gene3D" id="2.40.10.10">
    <property type="entry name" value="Trypsin-like serine proteases"/>
    <property type="match status" value="1"/>
</dbReference>
<dbReference type="Proteomes" id="UP001397290">
    <property type="component" value="Unassembled WGS sequence"/>
</dbReference>
<dbReference type="PROSITE" id="PS50240">
    <property type="entry name" value="TRYPSIN_DOM"/>
    <property type="match status" value="1"/>
</dbReference>
<feature type="chain" id="PRO_5043351179" description="Peptidase S1 domain-containing protein" evidence="3">
    <location>
        <begin position="19"/>
        <end position="372"/>
    </location>
</feature>
<evidence type="ECO:0000259" key="4">
    <source>
        <dbReference type="PROSITE" id="PS50240"/>
    </source>
</evidence>
<dbReference type="InterPro" id="IPR051487">
    <property type="entry name" value="Ser/Thr_Proteases_Immune/Dev"/>
</dbReference>
<dbReference type="GO" id="GO:0006508">
    <property type="term" value="P:proteolysis"/>
    <property type="evidence" value="ECO:0007669"/>
    <property type="project" value="UniProtKB-KW"/>
</dbReference>
<evidence type="ECO:0000256" key="3">
    <source>
        <dbReference type="SAM" id="SignalP"/>
    </source>
</evidence>
<dbReference type="PROSITE" id="PS00135">
    <property type="entry name" value="TRYPSIN_SER"/>
    <property type="match status" value="1"/>
</dbReference>
<dbReference type="AlphaFoldDB" id="A0AAW0RRM6"/>
<keyword evidence="2" id="KW-0645">Protease</keyword>
<dbReference type="InterPro" id="IPR001314">
    <property type="entry name" value="Peptidase_S1A"/>
</dbReference>
<dbReference type="GO" id="GO:0004252">
    <property type="term" value="F:serine-type endopeptidase activity"/>
    <property type="evidence" value="ECO:0007669"/>
    <property type="project" value="InterPro"/>
</dbReference>
<dbReference type="PROSITE" id="PS00134">
    <property type="entry name" value="TRYPSIN_HIS"/>
    <property type="match status" value="1"/>
</dbReference>
<gene>
    <name evidence="5" type="ORF">G3M48_005154</name>
</gene>
<name>A0AAW0RRM6_9HYPO</name>
<dbReference type="SMART" id="SM00020">
    <property type="entry name" value="Tryp_SPc"/>
    <property type="match status" value="1"/>
</dbReference>
<dbReference type="InterPro" id="IPR043504">
    <property type="entry name" value="Peptidase_S1_PA_chymotrypsin"/>
</dbReference>
<keyword evidence="6" id="KW-1185">Reference proteome</keyword>
<evidence type="ECO:0000256" key="1">
    <source>
        <dbReference type="ARBA" id="ARBA00023157"/>
    </source>
</evidence>
<organism evidence="5 6">
    <name type="scientific">Beauveria asiatica</name>
    <dbReference type="NCBI Taxonomy" id="1069075"/>
    <lineage>
        <taxon>Eukaryota</taxon>
        <taxon>Fungi</taxon>
        <taxon>Dikarya</taxon>
        <taxon>Ascomycota</taxon>
        <taxon>Pezizomycotina</taxon>
        <taxon>Sordariomycetes</taxon>
        <taxon>Hypocreomycetidae</taxon>
        <taxon>Hypocreales</taxon>
        <taxon>Cordycipitaceae</taxon>
        <taxon>Beauveria</taxon>
    </lineage>
</organism>
<dbReference type="InterPro" id="IPR001254">
    <property type="entry name" value="Trypsin_dom"/>
</dbReference>
<comment type="caution">
    <text evidence="5">The sequence shown here is derived from an EMBL/GenBank/DDBJ whole genome shotgun (WGS) entry which is preliminary data.</text>
</comment>
<evidence type="ECO:0000256" key="2">
    <source>
        <dbReference type="RuleBase" id="RU363034"/>
    </source>
</evidence>
<evidence type="ECO:0000313" key="6">
    <source>
        <dbReference type="Proteomes" id="UP001397290"/>
    </source>
</evidence>
<proteinExistence type="predicted"/>
<dbReference type="InterPro" id="IPR033116">
    <property type="entry name" value="TRYPSIN_SER"/>
</dbReference>
<dbReference type="InterPro" id="IPR009003">
    <property type="entry name" value="Peptidase_S1_PA"/>
</dbReference>